<keyword evidence="6 7" id="KW-0472">Membrane</keyword>
<proteinExistence type="inferred from homology"/>
<keyword evidence="2 7" id="KW-0813">Transport</keyword>
<dbReference type="Gene3D" id="1.10.3720.10">
    <property type="entry name" value="MetI-like"/>
    <property type="match status" value="1"/>
</dbReference>
<organism evidence="9 10">
    <name type="scientific">Dactylosporangium maewongense</name>
    <dbReference type="NCBI Taxonomy" id="634393"/>
    <lineage>
        <taxon>Bacteria</taxon>
        <taxon>Bacillati</taxon>
        <taxon>Actinomycetota</taxon>
        <taxon>Actinomycetes</taxon>
        <taxon>Micromonosporales</taxon>
        <taxon>Micromonosporaceae</taxon>
        <taxon>Dactylosporangium</taxon>
    </lineage>
</organism>
<dbReference type="RefSeq" id="WP_344513107.1">
    <property type="nucleotide sequence ID" value="NZ_BAAAQD010000036.1"/>
</dbReference>
<dbReference type="SUPFAM" id="SSF161098">
    <property type="entry name" value="MetI-like"/>
    <property type="match status" value="1"/>
</dbReference>
<evidence type="ECO:0000256" key="6">
    <source>
        <dbReference type="ARBA" id="ARBA00023136"/>
    </source>
</evidence>
<keyword evidence="3" id="KW-1003">Cell membrane</keyword>
<evidence type="ECO:0000256" key="4">
    <source>
        <dbReference type="ARBA" id="ARBA00022692"/>
    </source>
</evidence>
<keyword evidence="4 7" id="KW-0812">Transmembrane</keyword>
<accession>A0ABP4NTB9</accession>
<dbReference type="CDD" id="cd06261">
    <property type="entry name" value="TM_PBP2"/>
    <property type="match status" value="1"/>
</dbReference>
<dbReference type="PANTHER" id="PTHR30151">
    <property type="entry name" value="ALKANE SULFONATE ABC TRANSPORTER-RELATED, MEMBRANE SUBUNIT"/>
    <property type="match status" value="1"/>
</dbReference>
<comment type="similarity">
    <text evidence="7">Belongs to the binding-protein-dependent transport system permease family.</text>
</comment>
<comment type="subcellular location">
    <subcellularLocation>
        <location evidence="1 7">Cell membrane</location>
        <topology evidence="1 7">Multi-pass membrane protein</topology>
    </subcellularLocation>
</comment>
<evidence type="ECO:0000256" key="3">
    <source>
        <dbReference type="ARBA" id="ARBA00022475"/>
    </source>
</evidence>
<dbReference type="PROSITE" id="PS50928">
    <property type="entry name" value="ABC_TM1"/>
    <property type="match status" value="1"/>
</dbReference>
<dbReference type="EMBL" id="BAAAQD010000036">
    <property type="protein sequence ID" value="GAA1565930.1"/>
    <property type="molecule type" value="Genomic_DNA"/>
</dbReference>
<evidence type="ECO:0000313" key="9">
    <source>
        <dbReference type="EMBL" id="GAA1565930.1"/>
    </source>
</evidence>
<dbReference type="InterPro" id="IPR035906">
    <property type="entry name" value="MetI-like_sf"/>
</dbReference>
<evidence type="ECO:0000256" key="2">
    <source>
        <dbReference type="ARBA" id="ARBA00022448"/>
    </source>
</evidence>
<dbReference type="InterPro" id="IPR000515">
    <property type="entry name" value="MetI-like"/>
</dbReference>
<feature type="transmembrane region" description="Helical" evidence="7">
    <location>
        <begin position="222"/>
        <end position="252"/>
    </location>
</feature>
<protein>
    <submittedName>
        <fullName evidence="9">ABC transporter permease</fullName>
    </submittedName>
</protein>
<reference evidence="10" key="1">
    <citation type="journal article" date="2019" name="Int. J. Syst. Evol. Microbiol.">
        <title>The Global Catalogue of Microorganisms (GCM) 10K type strain sequencing project: providing services to taxonomists for standard genome sequencing and annotation.</title>
        <authorList>
            <consortium name="The Broad Institute Genomics Platform"/>
            <consortium name="The Broad Institute Genome Sequencing Center for Infectious Disease"/>
            <person name="Wu L."/>
            <person name="Ma J."/>
        </authorList>
    </citation>
    <scope>NUCLEOTIDE SEQUENCE [LARGE SCALE GENOMIC DNA]</scope>
    <source>
        <strain evidence="10">JCM 15933</strain>
    </source>
</reference>
<feature type="transmembrane region" description="Helical" evidence="7">
    <location>
        <begin position="154"/>
        <end position="176"/>
    </location>
</feature>
<feature type="transmembrane region" description="Helical" evidence="7">
    <location>
        <begin position="182"/>
        <end position="201"/>
    </location>
</feature>
<feature type="transmembrane region" description="Helical" evidence="7">
    <location>
        <begin position="35"/>
        <end position="53"/>
    </location>
</feature>
<evidence type="ECO:0000256" key="1">
    <source>
        <dbReference type="ARBA" id="ARBA00004651"/>
    </source>
</evidence>
<feature type="transmembrane region" description="Helical" evidence="7">
    <location>
        <begin position="278"/>
        <end position="299"/>
    </location>
</feature>
<dbReference type="PANTHER" id="PTHR30151:SF20">
    <property type="entry name" value="ABC TRANSPORTER PERMEASE PROTEIN HI_0355-RELATED"/>
    <property type="match status" value="1"/>
</dbReference>
<feature type="domain" description="ABC transmembrane type-1" evidence="8">
    <location>
        <begin position="116"/>
        <end position="296"/>
    </location>
</feature>
<name>A0ABP4NTB9_9ACTN</name>
<keyword evidence="10" id="KW-1185">Reference proteome</keyword>
<feature type="transmembrane region" description="Helical" evidence="7">
    <location>
        <begin position="123"/>
        <end position="142"/>
    </location>
</feature>
<evidence type="ECO:0000256" key="5">
    <source>
        <dbReference type="ARBA" id="ARBA00022989"/>
    </source>
</evidence>
<evidence type="ECO:0000313" key="10">
    <source>
        <dbReference type="Proteomes" id="UP001501470"/>
    </source>
</evidence>
<evidence type="ECO:0000256" key="7">
    <source>
        <dbReference type="RuleBase" id="RU363032"/>
    </source>
</evidence>
<dbReference type="Proteomes" id="UP001501470">
    <property type="component" value="Unassembled WGS sequence"/>
</dbReference>
<sequence length="317" mass="34538">MLPDTDVPRHPTRAPSADAERAAVAAARRSRHRHLALVWGVRLLLVTVGLSAWELAARYWVDFDGRTHFSKPLDWKDHAQRWGIDQFFYSQPSQIWQRLHDWFTVGPSSGPIWEHIGVTLWEATSGFVIGSIAGVVLGILLGRARFAAEVLAPFIKAANAIPRIVLASLFVIWFGLGLSSKIATAVVLVFFAVFFNAFQGAREVDRNLVNNARILGASRTKVLTSIVIPSATSWILASLHVAFGFALIGAVVGEVIGAKRGLGLLIAHSQGTFDAAGIYAGMIIITVVALGAEWLLTALEKRLLRWRPPSASEASHV</sequence>
<gene>
    <name evidence="9" type="ORF">GCM10009827_104540</name>
</gene>
<comment type="caution">
    <text evidence="9">The sequence shown here is derived from an EMBL/GenBank/DDBJ whole genome shotgun (WGS) entry which is preliminary data.</text>
</comment>
<evidence type="ECO:0000259" key="8">
    <source>
        <dbReference type="PROSITE" id="PS50928"/>
    </source>
</evidence>
<keyword evidence="5 7" id="KW-1133">Transmembrane helix</keyword>
<dbReference type="Pfam" id="PF00528">
    <property type="entry name" value="BPD_transp_1"/>
    <property type="match status" value="1"/>
</dbReference>